<proteinExistence type="inferred from homology"/>
<comment type="subcellular location">
    <subcellularLocation>
        <location evidence="8">Cell membrane</location>
        <topology evidence="8">Peripheral membrane protein</topology>
    </subcellularLocation>
</comment>
<feature type="domain" description="4Fe-4S ferredoxin-type" evidence="9">
    <location>
        <begin position="410"/>
        <end position="438"/>
    </location>
</feature>
<evidence type="ECO:0000256" key="6">
    <source>
        <dbReference type="ARBA" id="ARBA00023004"/>
    </source>
</evidence>
<feature type="binding site" evidence="8">
    <location>
        <position position="386"/>
    </location>
    <ligand>
        <name>[4Fe-4S] cluster</name>
        <dbReference type="ChEBI" id="CHEBI:49883"/>
        <label>1</label>
    </ligand>
</feature>
<evidence type="ECO:0000259" key="9">
    <source>
        <dbReference type="PROSITE" id="PS51379"/>
    </source>
</evidence>
<dbReference type="PROSITE" id="PS00198">
    <property type="entry name" value="4FE4S_FER_1"/>
    <property type="match status" value="2"/>
</dbReference>
<protein>
    <recommendedName>
        <fullName evidence="8">Ion-translocating oxidoreductase complex subunit C</fullName>
        <ecNumber evidence="8">7.-.-.-</ecNumber>
    </recommendedName>
    <alternativeName>
        <fullName evidence="8">Rnf electron transport complex subunit C</fullName>
    </alternativeName>
</protein>
<comment type="function">
    <text evidence="8">Part of a membrane-bound complex that couples electron transfer with translocation of ions across the membrane.</text>
</comment>
<comment type="similarity">
    <text evidence="8">Belongs to the 4Fe4S bacterial-type ferredoxin family. RnfC subfamily.</text>
</comment>
<feature type="binding site" evidence="8">
    <location>
        <position position="390"/>
    </location>
    <ligand>
        <name>[4Fe-4S] cluster</name>
        <dbReference type="ChEBI" id="CHEBI:49883"/>
        <label>2</label>
    </ligand>
</feature>
<comment type="cofactor">
    <cofactor evidence="8">
        <name>[4Fe-4S] cluster</name>
        <dbReference type="ChEBI" id="CHEBI:49883"/>
    </cofactor>
    <text evidence="8">Binds 2 [4Fe-4S] clusters per subunit.</text>
</comment>
<dbReference type="GO" id="GO:0022900">
    <property type="term" value="P:electron transport chain"/>
    <property type="evidence" value="ECO:0007669"/>
    <property type="project" value="UniProtKB-UniRule"/>
</dbReference>
<dbReference type="EC" id="7.-.-.-" evidence="8"/>
<keyword evidence="3 8" id="KW-0479">Metal-binding</keyword>
<dbReference type="GO" id="GO:0051539">
    <property type="term" value="F:4 iron, 4 sulfur cluster binding"/>
    <property type="evidence" value="ECO:0007669"/>
    <property type="project" value="UniProtKB-KW"/>
</dbReference>
<dbReference type="InterPro" id="IPR010208">
    <property type="entry name" value="Ion_transpt_RnfC/RsxC"/>
</dbReference>
<dbReference type="PANTHER" id="PTHR43034">
    <property type="entry name" value="ION-TRANSLOCATING OXIDOREDUCTASE COMPLEX SUBUNIT C"/>
    <property type="match status" value="1"/>
</dbReference>
<dbReference type="InterPro" id="IPR026902">
    <property type="entry name" value="RnfC_N"/>
</dbReference>
<dbReference type="InterPro" id="IPR037225">
    <property type="entry name" value="Nuo51_FMN-bd_sf"/>
</dbReference>
<dbReference type="SUPFAM" id="SSF142984">
    <property type="entry name" value="Nqo1 middle domain-like"/>
    <property type="match status" value="1"/>
</dbReference>
<evidence type="ECO:0000256" key="3">
    <source>
        <dbReference type="ARBA" id="ARBA00022723"/>
    </source>
</evidence>
<feature type="binding site" evidence="8">
    <location>
        <position position="380"/>
    </location>
    <ligand>
        <name>[4Fe-4S] cluster</name>
        <dbReference type="ChEBI" id="CHEBI:49883"/>
        <label>1</label>
    </ligand>
</feature>
<organism evidence="10 11">
    <name type="scientific">Proteiniclasticum ruminis</name>
    <dbReference type="NCBI Taxonomy" id="398199"/>
    <lineage>
        <taxon>Bacteria</taxon>
        <taxon>Bacillati</taxon>
        <taxon>Bacillota</taxon>
        <taxon>Clostridia</taxon>
        <taxon>Eubacteriales</taxon>
        <taxon>Clostridiaceae</taxon>
        <taxon>Proteiniclasticum</taxon>
    </lineage>
</organism>
<feature type="binding site" evidence="8">
    <location>
        <position position="425"/>
    </location>
    <ligand>
        <name>[4Fe-4S] cluster</name>
        <dbReference type="ChEBI" id="CHEBI:49883"/>
        <label>2</label>
    </ligand>
</feature>
<dbReference type="HAMAP" id="MF_00461">
    <property type="entry name" value="RsxC_RnfC"/>
    <property type="match status" value="1"/>
</dbReference>
<dbReference type="AlphaFoldDB" id="A0A1G8QTI9"/>
<feature type="binding site" evidence="8">
    <location>
        <position position="429"/>
    </location>
    <ligand>
        <name>[4Fe-4S] cluster</name>
        <dbReference type="ChEBI" id="CHEBI:49883"/>
        <label>1</label>
    </ligand>
</feature>
<dbReference type="PANTHER" id="PTHR43034:SF2">
    <property type="entry name" value="ION-TRANSLOCATING OXIDOREDUCTASE COMPLEX SUBUNIT C"/>
    <property type="match status" value="1"/>
</dbReference>
<dbReference type="SUPFAM" id="SSF142019">
    <property type="entry name" value="Nqo1 FMN-binding domain-like"/>
    <property type="match status" value="1"/>
</dbReference>
<keyword evidence="8" id="KW-1003">Cell membrane</keyword>
<dbReference type="InterPro" id="IPR017896">
    <property type="entry name" value="4Fe4S_Fe-S-bd"/>
</dbReference>
<comment type="subunit">
    <text evidence="8">The complex is composed of six subunits: RnfA, RnfB, RnfC, RnfD, RnfE and RnfG.</text>
</comment>
<reference evidence="10 11" key="1">
    <citation type="submission" date="2016-10" db="EMBL/GenBank/DDBJ databases">
        <authorList>
            <person name="de Groot N.N."/>
        </authorList>
    </citation>
    <scope>NUCLEOTIDE SEQUENCE [LARGE SCALE GENOMIC DNA]</scope>
    <source>
        <strain evidence="10 11">CGMCC 1.5058</strain>
    </source>
</reference>
<keyword evidence="7 8" id="KW-0411">Iron-sulfur</keyword>
<dbReference type="Proteomes" id="UP000183255">
    <property type="component" value="Unassembled WGS sequence"/>
</dbReference>
<keyword evidence="8" id="KW-1278">Translocase</keyword>
<keyword evidence="5 8" id="KW-0249">Electron transport</keyword>
<keyword evidence="8" id="KW-0472">Membrane</keyword>
<keyword evidence="1 8" id="KW-0813">Transport</keyword>
<dbReference type="GO" id="GO:0005886">
    <property type="term" value="C:plasma membrane"/>
    <property type="evidence" value="ECO:0007669"/>
    <property type="project" value="UniProtKB-SubCell"/>
</dbReference>
<evidence type="ECO:0000256" key="4">
    <source>
        <dbReference type="ARBA" id="ARBA00022737"/>
    </source>
</evidence>
<dbReference type="GO" id="GO:0009055">
    <property type="term" value="F:electron transfer activity"/>
    <property type="evidence" value="ECO:0007669"/>
    <property type="project" value="InterPro"/>
</dbReference>
<dbReference type="Pfam" id="PF01512">
    <property type="entry name" value="Complex1_51K"/>
    <property type="match status" value="1"/>
</dbReference>
<evidence type="ECO:0000256" key="2">
    <source>
        <dbReference type="ARBA" id="ARBA00022485"/>
    </source>
</evidence>
<dbReference type="InterPro" id="IPR019554">
    <property type="entry name" value="Soluble_ligand-bd"/>
</dbReference>
<dbReference type="InterPro" id="IPR017900">
    <property type="entry name" value="4Fe4S_Fe_S_CS"/>
</dbReference>
<evidence type="ECO:0000256" key="7">
    <source>
        <dbReference type="ARBA" id="ARBA00023014"/>
    </source>
</evidence>
<evidence type="ECO:0000256" key="8">
    <source>
        <dbReference type="HAMAP-Rule" id="MF_00461"/>
    </source>
</evidence>
<dbReference type="NCBIfam" id="TIGR01945">
    <property type="entry name" value="rnfC"/>
    <property type="match status" value="1"/>
</dbReference>
<feature type="binding site" evidence="8">
    <location>
        <position position="383"/>
    </location>
    <ligand>
        <name>[4Fe-4S] cluster</name>
        <dbReference type="ChEBI" id="CHEBI:49883"/>
        <label>1</label>
    </ligand>
</feature>
<dbReference type="Pfam" id="PF13375">
    <property type="entry name" value="RnfC_N"/>
    <property type="match status" value="1"/>
</dbReference>
<dbReference type="Gene3D" id="3.40.50.11540">
    <property type="entry name" value="NADH-ubiquinone oxidoreductase 51kDa subunit"/>
    <property type="match status" value="1"/>
</dbReference>
<accession>A0A1G8QTI9</accession>
<name>A0A1G8QTI9_9CLOT</name>
<evidence type="ECO:0000256" key="5">
    <source>
        <dbReference type="ARBA" id="ARBA00022982"/>
    </source>
</evidence>
<feature type="binding site" evidence="8">
    <location>
        <position position="419"/>
    </location>
    <ligand>
        <name>[4Fe-4S] cluster</name>
        <dbReference type="ChEBI" id="CHEBI:49883"/>
        <label>2</label>
    </ligand>
</feature>
<keyword evidence="6 8" id="KW-0408">Iron</keyword>
<keyword evidence="2 8" id="KW-0004">4Fe-4S</keyword>
<dbReference type="SUPFAM" id="SSF46548">
    <property type="entry name" value="alpha-helical ferredoxin"/>
    <property type="match status" value="1"/>
</dbReference>
<evidence type="ECO:0000313" key="10">
    <source>
        <dbReference type="EMBL" id="SDJ08008.1"/>
    </source>
</evidence>
<dbReference type="GO" id="GO:0046872">
    <property type="term" value="F:metal ion binding"/>
    <property type="evidence" value="ECO:0007669"/>
    <property type="project" value="UniProtKB-KW"/>
</dbReference>
<keyword evidence="4 8" id="KW-0677">Repeat</keyword>
<sequence length="452" mass="49318">MIKRIGSYFILGLIINEILKGRVNSMSILIGPMKLHLNGHKELTSHGEVKNIVAGKKVYIPLMACTDVLVKAGDTVKAGTMLAKRDDHFKVPIFSSVSGKILGIEELEHTTGRVIDHVVIENDGLNTFERPFEPIDAEKASVEELVTFMMNAGIVGCGGAGFPSYVKYKGAKGIHTLLINAVECEPYITADYRIMDNQVEELVYGTKTMLKMSGAKKALIAIKKTKKDLIAKVREAVKDTEGLFVEEVPDQYPMGWERTLIYEVFKKRYDKLPGEIGVIVNNATTAIAFSEALRYGKPIIEKICTISGDAVKNPSNVRVPVGVSVQEIIEQIGGYAYDEVRIVGGGPMMGKTVSTDRAVINSASNAITILKPDEDEAIACLRCGRCNDHCPAGILPVRINNAEEAGDVKLLTKLRADQCIECGMCTYVCPSKIEVTEGVRRGKALLRAAAQK</sequence>
<dbReference type="Pfam" id="PF10531">
    <property type="entry name" value="SLBB"/>
    <property type="match status" value="1"/>
</dbReference>
<evidence type="ECO:0000256" key="1">
    <source>
        <dbReference type="ARBA" id="ARBA00022448"/>
    </source>
</evidence>
<feature type="domain" description="4Fe-4S ferredoxin-type" evidence="9">
    <location>
        <begin position="370"/>
        <end position="400"/>
    </location>
</feature>
<dbReference type="PROSITE" id="PS51379">
    <property type="entry name" value="4FE4S_FER_2"/>
    <property type="match status" value="2"/>
</dbReference>
<dbReference type="Gene3D" id="3.30.70.20">
    <property type="match status" value="1"/>
</dbReference>
<dbReference type="EMBL" id="FNDZ01000007">
    <property type="protein sequence ID" value="SDJ08008.1"/>
    <property type="molecule type" value="Genomic_DNA"/>
</dbReference>
<feature type="binding site" evidence="8">
    <location>
        <position position="422"/>
    </location>
    <ligand>
        <name>[4Fe-4S] cluster</name>
        <dbReference type="ChEBI" id="CHEBI:49883"/>
        <label>2</label>
    </ligand>
</feature>
<dbReference type="Pfam" id="PF12838">
    <property type="entry name" value="Fer4_7"/>
    <property type="match status" value="1"/>
</dbReference>
<dbReference type="InterPro" id="IPR011538">
    <property type="entry name" value="Nuo51_FMN-bd"/>
</dbReference>
<evidence type="ECO:0000313" key="11">
    <source>
        <dbReference type="Proteomes" id="UP000183255"/>
    </source>
</evidence>
<gene>
    <name evidence="8" type="primary">rnfC</name>
    <name evidence="10" type="ORF">SAMN05421804_10761</name>
</gene>